<gene>
    <name evidence="1" type="ORF">KDAU_54830</name>
</gene>
<dbReference type="AlphaFoldDB" id="A0A401ZMV4"/>
<proteinExistence type="predicted"/>
<evidence type="ECO:0000313" key="2">
    <source>
        <dbReference type="Proteomes" id="UP000287224"/>
    </source>
</evidence>
<dbReference type="Proteomes" id="UP000287224">
    <property type="component" value="Unassembled WGS sequence"/>
</dbReference>
<accession>A0A401ZMV4</accession>
<dbReference type="EMBL" id="BIFQ01000002">
    <property type="protein sequence ID" value="GCE08154.1"/>
    <property type="molecule type" value="Genomic_DNA"/>
</dbReference>
<comment type="caution">
    <text evidence="1">The sequence shown here is derived from an EMBL/GenBank/DDBJ whole genome shotgun (WGS) entry which is preliminary data.</text>
</comment>
<sequence>MHAALLTYDMLASAWSYNRNHRFLGTKSYVNGRGMHKAGLLLFLYFACQSGRKAGASPAPTAAYGDMIV</sequence>
<name>A0A401ZMV4_9CHLR</name>
<protein>
    <submittedName>
        <fullName evidence="1">Uncharacterized protein</fullName>
    </submittedName>
</protein>
<keyword evidence="2" id="KW-1185">Reference proteome</keyword>
<reference evidence="2" key="1">
    <citation type="submission" date="2018-12" db="EMBL/GenBank/DDBJ databases">
        <title>Tengunoibacter tsumagoiensis gen. nov., sp. nov., Dictyobacter kobayashii sp. nov., D. alpinus sp. nov., and D. joshuensis sp. nov. and description of Dictyobacteraceae fam. nov. within the order Ktedonobacterales isolated from Tengu-no-mugimeshi.</title>
        <authorList>
            <person name="Wang C.M."/>
            <person name="Zheng Y."/>
            <person name="Sakai Y."/>
            <person name="Toyoda A."/>
            <person name="Minakuchi Y."/>
            <person name="Abe K."/>
            <person name="Yokota A."/>
            <person name="Yabe S."/>
        </authorList>
    </citation>
    <scope>NUCLEOTIDE SEQUENCE [LARGE SCALE GENOMIC DNA]</scope>
    <source>
        <strain evidence="2">S-27</strain>
    </source>
</reference>
<organism evidence="1 2">
    <name type="scientific">Dictyobacter aurantiacus</name>
    <dbReference type="NCBI Taxonomy" id="1936993"/>
    <lineage>
        <taxon>Bacteria</taxon>
        <taxon>Bacillati</taxon>
        <taxon>Chloroflexota</taxon>
        <taxon>Ktedonobacteria</taxon>
        <taxon>Ktedonobacterales</taxon>
        <taxon>Dictyobacteraceae</taxon>
        <taxon>Dictyobacter</taxon>
    </lineage>
</organism>
<evidence type="ECO:0000313" key="1">
    <source>
        <dbReference type="EMBL" id="GCE08154.1"/>
    </source>
</evidence>